<dbReference type="InParanoid" id="A0A2H3DU87"/>
<dbReference type="AlphaFoldDB" id="A0A2H3DU87"/>
<sequence length="141" mass="14939">MLLIAMQRTFFSLLLPASVIGVPGTLLAGSLVQLPFLGCRDNLVYISGLSHITSSLYDVSITARPCSDGCTTPSCPKKIVASGAIAAGVFGVMVPSTSDNRRFFDYLRCRCGSCVRAPSKMCIFTAPCTRSSDDLCMTPTG</sequence>
<accession>A0A2H3DU87</accession>
<name>A0A2H3DU87_ARMGA</name>
<organism evidence="1 2">
    <name type="scientific">Armillaria gallica</name>
    <name type="common">Bulbous honey fungus</name>
    <name type="synonym">Armillaria bulbosa</name>
    <dbReference type="NCBI Taxonomy" id="47427"/>
    <lineage>
        <taxon>Eukaryota</taxon>
        <taxon>Fungi</taxon>
        <taxon>Dikarya</taxon>
        <taxon>Basidiomycota</taxon>
        <taxon>Agaricomycotina</taxon>
        <taxon>Agaricomycetes</taxon>
        <taxon>Agaricomycetidae</taxon>
        <taxon>Agaricales</taxon>
        <taxon>Marasmiineae</taxon>
        <taxon>Physalacriaceae</taxon>
        <taxon>Armillaria</taxon>
    </lineage>
</organism>
<evidence type="ECO:0000313" key="1">
    <source>
        <dbReference type="EMBL" id="PBK91843.1"/>
    </source>
</evidence>
<keyword evidence="2" id="KW-1185">Reference proteome</keyword>
<dbReference type="Proteomes" id="UP000217790">
    <property type="component" value="Unassembled WGS sequence"/>
</dbReference>
<proteinExistence type="predicted"/>
<gene>
    <name evidence="1" type="ORF">ARMGADRAFT_189214</name>
</gene>
<dbReference type="EMBL" id="KZ293660">
    <property type="protein sequence ID" value="PBK91843.1"/>
    <property type="molecule type" value="Genomic_DNA"/>
</dbReference>
<evidence type="ECO:0000313" key="2">
    <source>
        <dbReference type="Proteomes" id="UP000217790"/>
    </source>
</evidence>
<dbReference type="OrthoDB" id="3936150at2759"/>
<protein>
    <submittedName>
        <fullName evidence="1">Uncharacterized protein</fullName>
    </submittedName>
</protein>
<reference evidence="2" key="1">
    <citation type="journal article" date="2017" name="Nat. Ecol. Evol.">
        <title>Genome expansion and lineage-specific genetic innovations in the forest pathogenic fungi Armillaria.</title>
        <authorList>
            <person name="Sipos G."/>
            <person name="Prasanna A.N."/>
            <person name="Walter M.C."/>
            <person name="O'Connor E."/>
            <person name="Balint B."/>
            <person name="Krizsan K."/>
            <person name="Kiss B."/>
            <person name="Hess J."/>
            <person name="Varga T."/>
            <person name="Slot J."/>
            <person name="Riley R."/>
            <person name="Boka B."/>
            <person name="Rigling D."/>
            <person name="Barry K."/>
            <person name="Lee J."/>
            <person name="Mihaltcheva S."/>
            <person name="LaButti K."/>
            <person name="Lipzen A."/>
            <person name="Waldron R."/>
            <person name="Moloney N.M."/>
            <person name="Sperisen C."/>
            <person name="Kredics L."/>
            <person name="Vagvoelgyi C."/>
            <person name="Patrignani A."/>
            <person name="Fitzpatrick D."/>
            <person name="Nagy I."/>
            <person name="Doyle S."/>
            <person name="Anderson J.B."/>
            <person name="Grigoriev I.V."/>
            <person name="Gueldener U."/>
            <person name="Muensterkoetter M."/>
            <person name="Nagy L.G."/>
        </authorList>
    </citation>
    <scope>NUCLEOTIDE SEQUENCE [LARGE SCALE GENOMIC DNA]</scope>
    <source>
        <strain evidence="2">Ar21-2</strain>
    </source>
</reference>